<evidence type="ECO:0000313" key="1">
    <source>
        <dbReference type="EMBL" id="WZI33506.1"/>
    </source>
</evidence>
<keyword evidence="1" id="KW-0808">Transferase</keyword>
<reference evidence="1" key="1">
    <citation type="journal article" date="2024" name="NPJ Biofilms Microbiomes">
        <title>Decoding the RNA viromes in shrew lungs along the eastern coast of China.</title>
        <authorList>
            <person name="Zhang J.T."/>
            <person name="Hu Z.Y."/>
            <person name="Tang F."/>
            <person name="Liu Y.T."/>
            <person name="Tan W.L."/>
            <person name="Ma X.F."/>
            <person name="Zhang Y.F."/>
            <person name="Si G.Q."/>
            <person name="Zhang L."/>
            <person name="Zhang M.Q."/>
            <person name="Peng C."/>
            <person name="Fu B.K."/>
            <person name="Fang L.Q."/>
            <person name="Zhang X.A."/>
            <person name="Liu W."/>
        </authorList>
    </citation>
    <scope>NUCLEOTIDE SEQUENCE</scope>
    <source>
        <strain evidence="1">Picobirna_2</strain>
    </source>
</reference>
<organism evidence="1">
    <name type="scientific">Shrew picobirnavirus 2</name>
    <dbReference type="NCBI Taxonomy" id="3139561"/>
    <lineage>
        <taxon>Viruses</taxon>
        <taxon>Riboviria</taxon>
        <taxon>Orthornavirae</taxon>
        <taxon>Birnaviridae</taxon>
    </lineage>
</organism>
<reference evidence="1" key="2">
    <citation type="submission" date="2024-01" db="EMBL/GenBank/DDBJ databases">
        <authorList>
            <person name="Zhang X.-A."/>
            <person name="Zhang J.-T."/>
            <person name="Hu Z.-Y."/>
            <person name="Liu W."/>
        </authorList>
    </citation>
    <scope>NUCLEOTIDE SEQUENCE</scope>
    <source>
        <strain evidence="1">Picobirna_2</strain>
    </source>
</reference>
<sequence>MSEGTEVGRQVESWEIAGSPRKLFR</sequence>
<name>A0AB38ZKA6_9VIRU</name>
<keyword evidence="1" id="KW-0548">Nucleotidyltransferase</keyword>
<dbReference type="GO" id="GO:0003968">
    <property type="term" value="F:RNA-directed RNA polymerase activity"/>
    <property type="evidence" value="ECO:0007669"/>
    <property type="project" value="UniProtKB-KW"/>
</dbReference>
<dbReference type="EMBL" id="PP272753">
    <property type="protein sequence ID" value="WZI33506.1"/>
    <property type="molecule type" value="Genomic_RNA"/>
</dbReference>
<proteinExistence type="predicted"/>
<accession>A0AB38ZKA6</accession>
<protein>
    <submittedName>
        <fullName evidence="1">RNA-dependent RNA polymerase</fullName>
    </submittedName>
</protein>
<keyword evidence="1" id="KW-0696">RNA-directed RNA polymerase</keyword>